<evidence type="ECO:0000256" key="1">
    <source>
        <dbReference type="ARBA" id="ARBA00022475"/>
    </source>
</evidence>
<dbReference type="Pfam" id="PF00535">
    <property type="entry name" value="Glycos_transf_2"/>
    <property type="match status" value="1"/>
</dbReference>
<evidence type="ECO:0000256" key="5">
    <source>
        <dbReference type="ARBA" id="ARBA00022985"/>
    </source>
</evidence>
<dbReference type="RefSeq" id="WP_184177796.1">
    <property type="nucleotide sequence ID" value="NZ_JACHGF010000010.1"/>
</dbReference>
<keyword evidence="1" id="KW-1003">Cell membrane</keyword>
<evidence type="ECO:0000256" key="3">
    <source>
        <dbReference type="ARBA" id="ARBA00022679"/>
    </source>
</evidence>
<name>A0A840TQB9_9BACT</name>
<feature type="transmembrane region" description="Helical" evidence="8">
    <location>
        <begin position="239"/>
        <end position="260"/>
    </location>
</feature>
<gene>
    <name evidence="10" type="ORF">HNQ92_004707</name>
</gene>
<dbReference type="GO" id="GO:0005886">
    <property type="term" value="C:plasma membrane"/>
    <property type="evidence" value="ECO:0007669"/>
    <property type="project" value="TreeGrafter"/>
</dbReference>
<organism evidence="10 11">
    <name type="scientific">Rhabdobacter roseus</name>
    <dbReference type="NCBI Taxonomy" id="1655419"/>
    <lineage>
        <taxon>Bacteria</taxon>
        <taxon>Pseudomonadati</taxon>
        <taxon>Bacteroidota</taxon>
        <taxon>Cytophagia</taxon>
        <taxon>Cytophagales</taxon>
        <taxon>Cytophagaceae</taxon>
        <taxon>Rhabdobacter</taxon>
    </lineage>
</organism>
<feature type="transmembrane region" description="Helical" evidence="8">
    <location>
        <begin position="280"/>
        <end position="305"/>
    </location>
</feature>
<keyword evidence="5" id="KW-0448">Lipopolysaccharide biosynthesis</keyword>
<proteinExistence type="predicted"/>
<keyword evidence="6 8" id="KW-1133">Transmembrane helix</keyword>
<dbReference type="Gene3D" id="3.90.550.10">
    <property type="entry name" value="Spore Coat Polysaccharide Biosynthesis Protein SpsA, Chain A"/>
    <property type="match status" value="1"/>
</dbReference>
<evidence type="ECO:0000256" key="7">
    <source>
        <dbReference type="ARBA" id="ARBA00023136"/>
    </source>
</evidence>
<dbReference type="InterPro" id="IPR001173">
    <property type="entry name" value="Glyco_trans_2-like"/>
</dbReference>
<sequence length="340" mass="39094">MTDPILQISVVIPLYNEEESLPELHDWIVRVMEEHRFTYEILFMDDGSRDGSWGVISELAAQNPAVRGVRFTRNYGKTAALQTGFQLVKGKVVITMDADLQDSPDEIPALYRLITEERYDLVSGWKQKRYDPISKTLPTKLFNAATRWISDVHLHDFNCGLKAYRQEVVKNITIYGEMHRYIPVIAKWNGFGRIGEKVVQHQARKYGQTKFGLERFIYGFLDLLSIAFVNKFGRRPMHFFGSLGTLMFFLGSLLAMYLLGEKIYNIYTHQPYRNATDNPLFFLALTVIVVGSQLFLGGFLGELLVKQSMTKSNDYLISEVIRSDERTQEVLSVPARRARL</sequence>
<dbReference type="GO" id="GO:0009103">
    <property type="term" value="P:lipopolysaccharide biosynthetic process"/>
    <property type="evidence" value="ECO:0007669"/>
    <property type="project" value="UniProtKB-KW"/>
</dbReference>
<dbReference type="GO" id="GO:0099621">
    <property type="term" value="F:undecaprenyl-phosphate 4-deoxy-4-formamido-L-arabinose transferase activity"/>
    <property type="evidence" value="ECO:0007669"/>
    <property type="project" value="TreeGrafter"/>
</dbReference>
<reference evidence="10 11" key="1">
    <citation type="submission" date="2020-08" db="EMBL/GenBank/DDBJ databases">
        <title>Genomic Encyclopedia of Type Strains, Phase IV (KMG-IV): sequencing the most valuable type-strain genomes for metagenomic binning, comparative biology and taxonomic classification.</title>
        <authorList>
            <person name="Goeker M."/>
        </authorList>
    </citation>
    <scope>NUCLEOTIDE SEQUENCE [LARGE SCALE GENOMIC DNA]</scope>
    <source>
        <strain evidence="10 11">DSM 105074</strain>
    </source>
</reference>
<comment type="caution">
    <text evidence="10">The sequence shown here is derived from an EMBL/GenBank/DDBJ whole genome shotgun (WGS) entry which is preliminary data.</text>
</comment>
<accession>A0A840TQB9</accession>
<keyword evidence="2" id="KW-0328">Glycosyltransferase</keyword>
<evidence type="ECO:0000313" key="11">
    <source>
        <dbReference type="Proteomes" id="UP000557307"/>
    </source>
</evidence>
<dbReference type="InterPro" id="IPR050256">
    <property type="entry name" value="Glycosyltransferase_2"/>
</dbReference>
<evidence type="ECO:0000256" key="4">
    <source>
        <dbReference type="ARBA" id="ARBA00022692"/>
    </source>
</evidence>
<dbReference type="PANTHER" id="PTHR48090:SF3">
    <property type="entry name" value="UNDECAPRENYL-PHOSPHATE 4-DEOXY-4-FORMAMIDO-L-ARABINOSE TRANSFERASE"/>
    <property type="match status" value="1"/>
</dbReference>
<feature type="domain" description="Glycosyltransferase 2-like" evidence="9">
    <location>
        <begin position="9"/>
        <end position="171"/>
    </location>
</feature>
<keyword evidence="7 8" id="KW-0472">Membrane</keyword>
<evidence type="ECO:0000313" key="10">
    <source>
        <dbReference type="EMBL" id="MBB5286546.1"/>
    </source>
</evidence>
<evidence type="ECO:0000259" key="9">
    <source>
        <dbReference type="Pfam" id="PF00535"/>
    </source>
</evidence>
<dbReference type="AlphaFoldDB" id="A0A840TQB9"/>
<dbReference type="InterPro" id="IPR029044">
    <property type="entry name" value="Nucleotide-diphossugar_trans"/>
</dbReference>
<dbReference type="Proteomes" id="UP000557307">
    <property type="component" value="Unassembled WGS sequence"/>
</dbReference>
<keyword evidence="3 10" id="KW-0808">Transferase</keyword>
<keyword evidence="4 8" id="KW-0812">Transmembrane</keyword>
<dbReference type="CDD" id="cd04187">
    <property type="entry name" value="DPM1_like_bac"/>
    <property type="match status" value="1"/>
</dbReference>
<dbReference type="EMBL" id="JACHGF010000010">
    <property type="protein sequence ID" value="MBB5286546.1"/>
    <property type="molecule type" value="Genomic_DNA"/>
</dbReference>
<evidence type="ECO:0000256" key="8">
    <source>
        <dbReference type="SAM" id="Phobius"/>
    </source>
</evidence>
<keyword evidence="11" id="KW-1185">Reference proteome</keyword>
<dbReference type="PANTHER" id="PTHR48090">
    <property type="entry name" value="UNDECAPRENYL-PHOSPHATE 4-DEOXY-4-FORMAMIDO-L-ARABINOSE TRANSFERASE-RELATED"/>
    <property type="match status" value="1"/>
</dbReference>
<evidence type="ECO:0000256" key="6">
    <source>
        <dbReference type="ARBA" id="ARBA00022989"/>
    </source>
</evidence>
<evidence type="ECO:0000256" key="2">
    <source>
        <dbReference type="ARBA" id="ARBA00022676"/>
    </source>
</evidence>
<dbReference type="SUPFAM" id="SSF53448">
    <property type="entry name" value="Nucleotide-diphospho-sugar transferases"/>
    <property type="match status" value="1"/>
</dbReference>
<protein>
    <submittedName>
        <fullName evidence="10">Glycosyltransferase involved in cell wall biosynthesis</fullName>
    </submittedName>
</protein>